<dbReference type="EMBL" id="CAJC01000152">
    <property type="protein sequence ID" value="CCI53530.1"/>
    <property type="molecule type" value="Genomic_DNA"/>
</dbReference>
<feature type="domain" description="Glycosyltransferase 2-like" evidence="1">
    <location>
        <begin position="10"/>
        <end position="50"/>
    </location>
</feature>
<dbReference type="OrthoDB" id="153025at2"/>
<evidence type="ECO:0000313" key="2">
    <source>
        <dbReference type="EMBL" id="CCI53530.1"/>
    </source>
</evidence>
<dbReference type="RefSeq" id="WP_048545787.1">
    <property type="nucleotide sequence ID" value="NZ_HF571038.1"/>
</dbReference>
<comment type="caution">
    <text evidence="2">The sequence shown here is derived from an EMBL/GenBank/DDBJ whole genome shotgun (WGS) entry which is preliminary data.</text>
</comment>
<gene>
    <name evidence="2" type="ORF">BN13_410006</name>
</gene>
<sequence length="64" mass="7270">MSNDIRPSVSVVIPTMDRPDLLRRAIRSALIQEYQGPLEVVVVYDGVAPDPRLVDEFDRNTWTS</sequence>
<dbReference type="Proteomes" id="UP000035720">
    <property type="component" value="Unassembled WGS sequence"/>
</dbReference>
<reference evidence="2 3" key="1">
    <citation type="journal article" date="2013" name="ISME J.">
        <title>A metabolic model for members of the genus Tetrasphaera involved in enhanced biological phosphorus removal.</title>
        <authorList>
            <person name="Kristiansen R."/>
            <person name="Nguyen H.T.T."/>
            <person name="Saunders A.M."/>
            <person name="Nielsen J.L."/>
            <person name="Wimmer R."/>
            <person name="Le V.Q."/>
            <person name="McIlroy S.J."/>
            <person name="Petrovski S."/>
            <person name="Seviour R.J."/>
            <person name="Calteau A."/>
            <person name="Nielsen K.L."/>
            <person name="Nielsen P.H."/>
        </authorList>
    </citation>
    <scope>NUCLEOTIDE SEQUENCE [LARGE SCALE GENOMIC DNA]</scope>
    <source>
        <strain evidence="2 3">Ben 74</strain>
    </source>
</reference>
<organism evidence="2 3">
    <name type="scientific">Nostocoides jenkinsii Ben 74</name>
    <dbReference type="NCBI Taxonomy" id="1193518"/>
    <lineage>
        <taxon>Bacteria</taxon>
        <taxon>Bacillati</taxon>
        <taxon>Actinomycetota</taxon>
        <taxon>Actinomycetes</taxon>
        <taxon>Micrococcales</taxon>
        <taxon>Intrasporangiaceae</taxon>
        <taxon>Nostocoides</taxon>
    </lineage>
</organism>
<proteinExistence type="predicted"/>
<evidence type="ECO:0000259" key="1">
    <source>
        <dbReference type="Pfam" id="PF00535"/>
    </source>
</evidence>
<dbReference type="Pfam" id="PF00535">
    <property type="entry name" value="Glycos_transf_2"/>
    <property type="match status" value="1"/>
</dbReference>
<dbReference type="SUPFAM" id="SSF53448">
    <property type="entry name" value="Nucleotide-diphospho-sugar transferases"/>
    <property type="match status" value="1"/>
</dbReference>
<dbReference type="InterPro" id="IPR029044">
    <property type="entry name" value="Nucleotide-diphossugar_trans"/>
</dbReference>
<dbReference type="AlphaFoldDB" id="A0A077MCD9"/>
<dbReference type="STRING" id="1193518.BN13_410006"/>
<dbReference type="InterPro" id="IPR001173">
    <property type="entry name" value="Glyco_trans_2-like"/>
</dbReference>
<protein>
    <recommendedName>
        <fullName evidence="1">Glycosyltransferase 2-like domain-containing protein</fullName>
    </recommendedName>
</protein>
<keyword evidence="3" id="KW-1185">Reference proteome</keyword>
<accession>A0A077MCD9</accession>
<evidence type="ECO:0000313" key="3">
    <source>
        <dbReference type="Proteomes" id="UP000035720"/>
    </source>
</evidence>
<dbReference type="Gene3D" id="3.90.550.10">
    <property type="entry name" value="Spore Coat Polysaccharide Biosynthesis Protein SpsA, Chain A"/>
    <property type="match status" value="1"/>
</dbReference>
<name>A0A077MCD9_9MICO</name>